<dbReference type="PANTHER" id="PTHR30176:SF3">
    <property type="entry name" value="FERREDOXIN-TYPE PROTEIN NAPH"/>
    <property type="match status" value="1"/>
</dbReference>
<keyword evidence="8" id="KW-0812">Transmembrane</keyword>
<feature type="domain" description="4Fe-4S ferredoxin-type" evidence="9">
    <location>
        <begin position="315"/>
        <end position="335"/>
    </location>
</feature>
<evidence type="ECO:0000256" key="6">
    <source>
        <dbReference type="ARBA" id="ARBA00023014"/>
    </source>
</evidence>
<evidence type="ECO:0000256" key="2">
    <source>
        <dbReference type="ARBA" id="ARBA00022485"/>
    </source>
</evidence>
<proteinExistence type="predicted"/>
<sequence length="505" mass="55817">MSLPQEDSTLTRRPAQAAKPAAASHAEPHEEPGRHWFVNRPKVYAADVKGRFRQLKWAALIVLLAIYYITPWIRWERGPGIPDQAVLVDMVGRRAYFLWIEIWPQEVYYLTGLLILGTFGIFFATTLAGRIWCGYACPQTVWTDLFMWVERKIEGPRTARIRLDKAPMTGAKLARKGAKHAAWVAISVMTGGAWVFYFNDAPTLMTELLHGQITSGVATFIALFSFTTYFFAGWAREQICIYVCPWRSFQSAMVDEDTFLVTYEDWRGEGRAPLRKSQSWEERKAAGLGDCIDCKQCVHVCPTGTDIREGQQISCIGCGLCVDACNDVMMQIGRPIDLVRFDTQSNQIAKIDGKPERVKLVRPRTVIYSLIMLVVACAMGIALMLRPTLDVSVLRDRAPLFVTLSDGSVQNAYTIKLLNKTHIARSYAVTVEGLRDAQLSVAGDEGAGSGGSLTLTAEADSVATFRVFVKVPAAAVKSGSTEVAVIAKDRTSGEAGKHASVFMAP</sequence>
<dbReference type="Pfam" id="PF13746">
    <property type="entry name" value="Fer4_18"/>
    <property type="match status" value="1"/>
</dbReference>
<feature type="transmembrane region" description="Helical" evidence="8">
    <location>
        <begin position="107"/>
        <end position="128"/>
    </location>
</feature>
<evidence type="ECO:0000313" key="10">
    <source>
        <dbReference type="EMBL" id="ANC91718.1"/>
    </source>
</evidence>
<gene>
    <name evidence="10" type="primary">ccoG</name>
    <name evidence="10" type="ORF">A6A40_07240</name>
</gene>
<dbReference type="AlphaFoldDB" id="A0A160JFN5"/>
<dbReference type="OrthoDB" id="9811700at2"/>
<feature type="region of interest" description="Disordered" evidence="7">
    <location>
        <begin position="1"/>
        <end position="33"/>
    </location>
</feature>
<feature type="transmembrane region" description="Helical" evidence="8">
    <location>
        <begin position="181"/>
        <end position="199"/>
    </location>
</feature>
<evidence type="ECO:0000256" key="8">
    <source>
        <dbReference type="SAM" id="Phobius"/>
    </source>
</evidence>
<keyword evidence="5" id="KW-0408">Iron</keyword>
<dbReference type="InterPro" id="IPR014116">
    <property type="entry name" value="Cyt_c_oxidase_cbb3_FixG"/>
</dbReference>
<dbReference type="InterPro" id="IPR017896">
    <property type="entry name" value="4Fe4S_Fe-S-bd"/>
</dbReference>
<keyword evidence="11" id="KW-1185">Reference proteome</keyword>
<feature type="domain" description="4Fe-4S ferredoxin-type" evidence="9">
    <location>
        <begin position="282"/>
        <end position="311"/>
    </location>
</feature>
<keyword evidence="3" id="KW-0479">Metal-binding</keyword>
<evidence type="ECO:0000256" key="7">
    <source>
        <dbReference type="SAM" id="MobiDB-lite"/>
    </source>
</evidence>
<dbReference type="InterPro" id="IPR051684">
    <property type="entry name" value="Electron_Trans/Redox"/>
</dbReference>
<dbReference type="GO" id="GO:0046872">
    <property type="term" value="F:metal ion binding"/>
    <property type="evidence" value="ECO:0007669"/>
    <property type="project" value="UniProtKB-KW"/>
</dbReference>
<protein>
    <submittedName>
        <fullName evidence="10">Cytochrome c oxidase accessory protein CcoG</fullName>
    </submittedName>
</protein>
<name>A0A160JFN5_9PROT</name>
<feature type="transmembrane region" description="Helical" evidence="8">
    <location>
        <begin position="211"/>
        <end position="232"/>
    </location>
</feature>
<dbReference type="GO" id="GO:0005886">
    <property type="term" value="C:plasma membrane"/>
    <property type="evidence" value="ECO:0007669"/>
    <property type="project" value="TreeGrafter"/>
</dbReference>
<dbReference type="GO" id="GO:0051539">
    <property type="term" value="F:4 iron, 4 sulfur cluster binding"/>
    <property type="evidence" value="ECO:0007669"/>
    <property type="project" value="UniProtKB-KW"/>
</dbReference>
<dbReference type="Proteomes" id="UP000077405">
    <property type="component" value="Chromosome"/>
</dbReference>
<feature type="compositionally biased region" description="Low complexity" evidence="7">
    <location>
        <begin position="14"/>
        <end position="25"/>
    </location>
</feature>
<feature type="transmembrane region" description="Helical" evidence="8">
    <location>
        <begin position="57"/>
        <end position="75"/>
    </location>
</feature>
<evidence type="ECO:0000256" key="1">
    <source>
        <dbReference type="ARBA" id="ARBA00022448"/>
    </source>
</evidence>
<keyword evidence="1" id="KW-0813">Transport</keyword>
<dbReference type="NCBIfam" id="TIGR02745">
    <property type="entry name" value="ccoG_rdxA_fixG"/>
    <property type="match status" value="1"/>
</dbReference>
<keyword evidence="4" id="KW-0249">Electron transport</keyword>
<dbReference type="Gene3D" id="2.60.40.10">
    <property type="entry name" value="Immunoglobulins"/>
    <property type="match status" value="1"/>
</dbReference>
<dbReference type="InterPro" id="IPR013783">
    <property type="entry name" value="Ig-like_fold"/>
</dbReference>
<dbReference type="PANTHER" id="PTHR30176">
    <property type="entry name" value="FERREDOXIN-TYPE PROTEIN NAPH"/>
    <property type="match status" value="1"/>
</dbReference>
<evidence type="ECO:0000256" key="4">
    <source>
        <dbReference type="ARBA" id="ARBA00022982"/>
    </source>
</evidence>
<keyword evidence="2" id="KW-0004">4Fe-4S</keyword>
<dbReference type="PROSITE" id="PS00198">
    <property type="entry name" value="4FE4S_FER_1"/>
    <property type="match status" value="1"/>
</dbReference>
<keyword evidence="6" id="KW-0411">Iron-sulfur</keyword>
<dbReference type="PROSITE" id="PS51379">
    <property type="entry name" value="4FE4S_FER_2"/>
    <property type="match status" value="2"/>
</dbReference>
<dbReference type="EMBL" id="CP015285">
    <property type="protein sequence ID" value="ANC91718.1"/>
    <property type="molecule type" value="Genomic_DNA"/>
</dbReference>
<reference evidence="10 11" key="1">
    <citation type="journal article" date="2013" name="Int. J. Syst. Evol. Microbiol.">
        <title>Azospirillum humicireducens sp. nov., a nitrogen-fixing bacterium isolated from a microbial fuel cell.</title>
        <authorList>
            <person name="Zhou S."/>
            <person name="Han L."/>
            <person name="Wang Y."/>
            <person name="Yang G."/>
            <person name="Zhuang L."/>
            <person name="Hu P."/>
        </authorList>
    </citation>
    <scope>NUCLEOTIDE SEQUENCE [LARGE SCALE GENOMIC DNA]</scope>
    <source>
        <strain evidence="10 11">SgZ-5</strain>
    </source>
</reference>
<organism evidence="10 11">
    <name type="scientific">Azospirillum humicireducens</name>
    <dbReference type="NCBI Taxonomy" id="1226968"/>
    <lineage>
        <taxon>Bacteria</taxon>
        <taxon>Pseudomonadati</taxon>
        <taxon>Pseudomonadota</taxon>
        <taxon>Alphaproteobacteria</taxon>
        <taxon>Rhodospirillales</taxon>
        <taxon>Azospirillaceae</taxon>
        <taxon>Azospirillum</taxon>
    </lineage>
</organism>
<dbReference type="Pfam" id="PF12801">
    <property type="entry name" value="Fer4_5"/>
    <property type="match status" value="1"/>
</dbReference>
<evidence type="ECO:0000256" key="3">
    <source>
        <dbReference type="ARBA" id="ARBA00022723"/>
    </source>
</evidence>
<dbReference type="InterPro" id="IPR032879">
    <property type="entry name" value="FixG_C"/>
</dbReference>
<keyword evidence="8" id="KW-0472">Membrane</keyword>
<dbReference type="SUPFAM" id="SSF54862">
    <property type="entry name" value="4Fe-4S ferredoxins"/>
    <property type="match status" value="1"/>
</dbReference>
<evidence type="ECO:0000256" key="5">
    <source>
        <dbReference type="ARBA" id="ARBA00023004"/>
    </source>
</evidence>
<dbReference type="KEGG" id="ahu:A6A40_07240"/>
<evidence type="ECO:0000313" key="11">
    <source>
        <dbReference type="Proteomes" id="UP000077405"/>
    </source>
</evidence>
<dbReference type="InterPro" id="IPR017900">
    <property type="entry name" value="4Fe4S_Fe_S_CS"/>
</dbReference>
<keyword evidence="8" id="KW-1133">Transmembrane helix</keyword>
<dbReference type="RefSeq" id="WP_063634808.1">
    <property type="nucleotide sequence ID" value="NZ_CP015285.1"/>
</dbReference>
<dbReference type="STRING" id="1226968.A6A40_07240"/>
<accession>A0A160JFN5</accession>
<evidence type="ECO:0000259" key="9">
    <source>
        <dbReference type="PROSITE" id="PS51379"/>
    </source>
</evidence>
<dbReference type="Pfam" id="PF11614">
    <property type="entry name" value="FixG_C"/>
    <property type="match status" value="1"/>
</dbReference>
<feature type="transmembrane region" description="Helical" evidence="8">
    <location>
        <begin position="366"/>
        <end position="385"/>
    </location>
</feature>